<keyword evidence="4" id="KW-0479">Metal-binding</keyword>
<dbReference type="Gene3D" id="1.10.630.10">
    <property type="entry name" value="Cytochrome P450"/>
    <property type="match status" value="1"/>
</dbReference>
<evidence type="ECO:0000313" key="9">
    <source>
        <dbReference type="EMBL" id="GAA4767593.1"/>
    </source>
</evidence>
<dbReference type="Pfam" id="PF00067">
    <property type="entry name" value="p450"/>
    <property type="match status" value="1"/>
</dbReference>
<comment type="cofactor">
    <cofactor evidence="1">
        <name>heme</name>
        <dbReference type="ChEBI" id="CHEBI:30413"/>
    </cofactor>
</comment>
<dbReference type="InterPro" id="IPR001128">
    <property type="entry name" value="Cyt_P450"/>
</dbReference>
<feature type="region of interest" description="Disordered" evidence="8">
    <location>
        <begin position="402"/>
        <end position="421"/>
    </location>
</feature>
<dbReference type="InterPro" id="IPR036396">
    <property type="entry name" value="Cyt_P450_sf"/>
</dbReference>
<comment type="similarity">
    <text evidence="2">Belongs to the cytochrome P450 family.</text>
</comment>
<organism evidence="9 10">
    <name type="scientific">Microbacterium gilvum</name>
    <dbReference type="NCBI Taxonomy" id="1336204"/>
    <lineage>
        <taxon>Bacteria</taxon>
        <taxon>Bacillati</taxon>
        <taxon>Actinomycetota</taxon>
        <taxon>Actinomycetes</taxon>
        <taxon>Micrococcales</taxon>
        <taxon>Microbacteriaceae</taxon>
        <taxon>Microbacterium</taxon>
    </lineage>
</organism>
<dbReference type="SUPFAM" id="SSF48264">
    <property type="entry name" value="Cytochrome P450"/>
    <property type="match status" value="1"/>
</dbReference>
<proteinExistence type="inferred from homology"/>
<evidence type="ECO:0000256" key="5">
    <source>
        <dbReference type="ARBA" id="ARBA00023002"/>
    </source>
</evidence>
<evidence type="ECO:0000256" key="4">
    <source>
        <dbReference type="ARBA" id="ARBA00022723"/>
    </source>
</evidence>
<protein>
    <submittedName>
        <fullName evidence="9">Cytochrome P450</fullName>
    </submittedName>
</protein>
<keyword evidence="5" id="KW-0560">Oxidoreductase</keyword>
<evidence type="ECO:0000256" key="6">
    <source>
        <dbReference type="ARBA" id="ARBA00023004"/>
    </source>
</evidence>
<evidence type="ECO:0000313" key="10">
    <source>
        <dbReference type="Proteomes" id="UP001501645"/>
    </source>
</evidence>
<reference evidence="10" key="1">
    <citation type="journal article" date="2019" name="Int. J. Syst. Evol. Microbiol.">
        <title>The Global Catalogue of Microorganisms (GCM) 10K type strain sequencing project: providing services to taxonomists for standard genome sequencing and annotation.</title>
        <authorList>
            <consortium name="The Broad Institute Genomics Platform"/>
            <consortium name="The Broad Institute Genome Sequencing Center for Infectious Disease"/>
            <person name="Wu L."/>
            <person name="Ma J."/>
        </authorList>
    </citation>
    <scope>NUCLEOTIDE SEQUENCE [LARGE SCALE GENOMIC DNA]</scope>
    <source>
        <strain evidence="10">JCM 18537</strain>
    </source>
</reference>
<dbReference type="EMBL" id="BAABKO010000001">
    <property type="protein sequence ID" value="GAA4767593.1"/>
    <property type="molecule type" value="Genomic_DNA"/>
</dbReference>
<keyword evidence="6" id="KW-0408">Iron</keyword>
<sequence>MRIPDTLSLLTHGYDAGARIWRRVPDGARSAPMRLLGRRALLVRGPEGVDAFYDDARIARRGAMPAVVREPLFGHGSVHGLDGDAHRHRKAAFTAVAYDDAEVDRLRPLLEAEWRAEQAAWLAGGGRSVYDAGVGAYGRAVLRWAGTPGTAAARTRWAARLAQIVDGFGAPYSPAYLRAVQNRVRSDRHARRLVDAVRAGELQPDSRTALAVWALHRDERGVLLPARTAGVELQNCVRPMIAVARFAAFAAKALHDHPDARRDIAREVAERGVRTDGPRAVAFAQEVRRTAPFVPMLPGRVMRDTTVDGRTVAEGGRLVLDILGTDLDGASWERPDDFDAERFLGVDAYEALPAFVPHGGADVATGHRCPGEKLAIAGLSVAVAALSDPRLEIPGEGLGVNRRRLPTRPASGGRVRRCPFH</sequence>
<dbReference type="PANTHER" id="PTHR24286:SF24">
    <property type="entry name" value="LANOSTEROL 14-ALPHA DEMETHYLASE"/>
    <property type="match status" value="1"/>
</dbReference>
<keyword evidence="3" id="KW-0349">Heme</keyword>
<evidence type="ECO:0000256" key="1">
    <source>
        <dbReference type="ARBA" id="ARBA00001971"/>
    </source>
</evidence>
<dbReference type="RefSeq" id="WP_345436334.1">
    <property type="nucleotide sequence ID" value="NZ_BAABKO010000001.1"/>
</dbReference>
<evidence type="ECO:0000256" key="2">
    <source>
        <dbReference type="ARBA" id="ARBA00010617"/>
    </source>
</evidence>
<accession>A0ABP8ZVR9</accession>
<keyword evidence="10" id="KW-1185">Reference proteome</keyword>
<keyword evidence="7" id="KW-0503">Monooxygenase</keyword>
<evidence type="ECO:0000256" key="7">
    <source>
        <dbReference type="ARBA" id="ARBA00023033"/>
    </source>
</evidence>
<gene>
    <name evidence="9" type="ORF">GCM10023351_08780</name>
</gene>
<evidence type="ECO:0000256" key="3">
    <source>
        <dbReference type="ARBA" id="ARBA00022617"/>
    </source>
</evidence>
<dbReference type="Proteomes" id="UP001501645">
    <property type="component" value="Unassembled WGS sequence"/>
</dbReference>
<evidence type="ECO:0000256" key="8">
    <source>
        <dbReference type="SAM" id="MobiDB-lite"/>
    </source>
</evidence>
<name>A0ABP8ZVR9_9MICO</name>
<dbReference type="PANTHER" id="PTHR24286">
    <property type="entry name" value="CYTOCHROME P450 26"/>
    <property type="match status" value="1"/>
</dbReference>
<comment type="caution">
    <text evidence="9">The sequence shown here is derived from an EMBL/GenBank/DDBJ whole genome shotgun (WGS) entry which is preliminary data.</text>
</comment>